<evidence type="ECO:0000313" key="3">
    <source>
        <dbReference type="Proteomes" id="UP000320580"/>
    </source>
</evidence>
<keyword evidence="3" id="KW-1185">Reference proteome</keyword>
<dbReference type="Proteomes" id="UP000320580">
    <property type="component" value="Chromosome"/>
</dbReference>
<dbReference type="EMBL" id="CP042266">
    <property type="protein sequence ID" value="QDY75705.1"/>
    <property type="molecule type" value="Genomic_DNA"/>
</dbReference>
<reference evidence="2 3" key="1">
    <citation type="submission" date="2019-07" db="EMBL/GenBank/DDBJ databases">
        <authorList>
            <person name="Zhu P."/>
        </authorList>
    </citation>
    <scope>NUCLEOTIDE SEQUENCE [LARGE SCALE GENOMIC DNA]</scope>
    <source>
        <strain evidence="2 3">SSL-25</strain>
    </source>
</reference>
<organism evidence="2 3">
    <name type="scientific">Streptomyces qinzhouensis</name>
    <dbReference type="NCBI Taxonomy" id="2599401"/>
    <lineage>
        <taxon>Bacteria</taxon>
        <taxon>Bacillati</taxon>
        <taxon>Actinomycetota</taxon>
        <taxon>Actinomycetes</taxon>
        <taxon>Kitasatosporales</taxon>
        <taxon>Streptomycetaceae</taxon>
        <taxon>Streptomyces</taxon>
    </lineage>
</organism>
<dbReference type="AlphaFoldDB" id="A0A5B8J1S6"/>
<feature type="region of interest" description="Disordered" evidence="1">
    <location>
        <begin position="623"/>
        <end position="652"/>
    </location>
</feature>
<evidence type="ECO:0000256" key="1">
    <source>
        <dbReference type="SAM" id="MobiDB-lite"/>
    </source>
</evidence>
<name>A0A5B8J1S6_9ACTN</name>
<proteinExistence type="predicted"/>
<protein>
    <recommendedName>
        <fullName evidence="4">HEAT repeat domain-containing protein</fullName>
    </recommendedName>
</protein>
<sequence length="896" mass="95414">MKELMEAVRKGRAHQVPGLLEPMGPAERKEVLAELKKLRAELRDWDWQRWQQRAAAAQALLVAGAGCLPGPAAAAAWIGARDLRLSMAGPPKLLMEVLAHRDNDFLGKLAHRLATRSGVTEGDTLLIDELVQRSGCPLPTADGFVSGWVELTTRRGEKGIRKLWADPRASVLAVRIFETPRIPEFVFRYGHRDPKDPWPAALAALPRHGVVERSALLDACAAKLLRGGRPRETAFCLTVLRALAPDGEECRSRVPDWLGMVSDAGPSVAAYAQKVLAELAGQGQLTDEALVAMAESVLFRPEKALVRSQLVLVGRELRKRPAVASTLLPVVSAAFGHPDTDLQERAVKLVARHLAAAGDGVREELAAAADRLSPSQRAAARALFGADGMPEEAAYAETLPSAKVPERLAPAPGSVAELVEELVVIMRSGEQTADFERVFDGLVRLGAQDPRLLGKAVREAMPSYWWAAGSPGVLSSPGRLDGYFGRGTPEIEYMAVAVAMDPVVPDLLLDRSKPKSSCPHEALWGILSARLREAGYRVWTDPMPFLLATPTLTTGALDPLVLVERLREYGRLGVQPGPVDFAQALLRVPRGGAGAAAADAAAGLGTPEGDRLAAWLRGAGPRLPALVPGGRKKGPEDEPGGGRPSGGRLRNVREQLSVRREFPRAFHWLGRDTELHEGCGTWERWHPFWTLALPYEREVIADWLHDAMALGVEGESRDVAAALPVLAEAAGADGRAEPRLHRVLGIGMGSVAADDRLAAVDALLMLAARGQLDHRGLALELADLVNHGVVMPTRIADALNTAASGGAHATVWSVLGPALPRLIRSVPVNRGLGRILAVAAECAERSRPAGVGEIPGLAALADRKGTSQAVVQAGRLSRALAAAAGSTDTPPGGTSH</sequence>
<evidence type="ECO:0000313" key="2">
    <source>
        <dbReference type="EMBL" id="QDY75705.1"/>
    </source>
</evidence>
<evidence type="ECO:0008006" key="4">
    <source>
        <dbReference type="Google" id="ProtNLM"/>
    </source>
</evidence>
<gene>
    <name evidence="2" type="ORF">FQU76_03325</name>
</gene>
<dbReference type="RefSeq" id="WP_146479015.1">
    <property type="nucleotide sequence ID" value="NZ_CP042266.1"/>
</dbReference>
<dbReference type="OrthoDB" id="3245799at2"/>
<dbReference type="KEGG" id="sqz:FQU76_03325"/>
<accession>A0A5B8J1S6</accession>